<dbReference type="SUPFAM" id="SSF51905">
    <property type="entry name" value="FAD/NAD(P)-binding domain"/>
    <property type="match status" value="1"/>
</dbReference>
<evidence type="ECO:0000259" key="1">
    <source>
        <dbReference type="Pfam" id="PF01266"/>
    </source>
</evidence>
<dbReference type="GO" id="GO:0042147">
    <property type="term" value="P:retrograde transport, endosome to Golgi"/>
    <property type="evidence" value="ECO:0007669"/>
    <property type="project" value="TreeGrafter"/>
</dbReference>
<dbReference type="PANTHER" id="PTHR13847:SF150">
    <property type="entry name" value="OXIDOREDUCTASE TDA3-RELATED"/>
    <property type="match status" value="1"/>
</dbReference>
<keyword evidence="3" id="KW-1185">Reference proteome</keyword>
<dbReference type="Pfam" id="PF01266">
    <property type="entry name" value="DAO"/>
    <property type="match status" value="1"/>
</dbReference>
<gene>
    <name evidence="2" type="ORF">LEL_07686</name>
</gene>
<accession>A0A162KJ69</accession>
<dbReference type="PANTHER" id="PTHR13847">
    <property type="entry name" value="SARCOSINE DEHYDROGENASE-RELATED"/>
    <property type="match status" value="1"/>
</dbReference>
<dbReference type="Gene3D" id="3.50.50.60">
    <property type="entry name" value="FAD/NAD(P)-binding domain"/>
    <property type="match status" value="1"/>
</dbReference>
<dbReference type="EMBL" id="AZHF01000005">
    <property type="protein sequence ID" value="OAA75698.1"/>
    <property type="molecule type" value="Genomic_DNA"/>
</dbReference>
<dbReference type="OrthoDB" id="498204at2759"/>
<comment type="caution">
    <text evidence="2">The sequence shown here is derived from an EMBL/GenBank/DDBJ whole genome shotgun (WGS) entry which is preliminary data.</text>
</comment>
<reference evidence="2 3" key="1">
    <citation type="journal article" date="2016" name="Genome Biol. Evol.">
        <title>Divergent and convergent evolution of fungal pathogenicity.</title>
        <authorList>
            <person name="Shang Y."/>
            <person name="Xiao G."/>
            <person name="Zheng P."/>
            <person name="Cen K."/>
            <person name="Zhan S."/>
            <person name="Wang C."/>
        </authorList>
    </citation>
    <scope>NUCLEOTIDE SEQUENCE [LARGE SCALE GENOMIC DNA]</scope>
    <source>
        <strain evidence="2 3">RCEF 1005</strain>
    </source>
</reference>
<proteinExistence type="predicted"/>
<dbReference type="InterPro" id="IPR036188">
    <property type="entry name" value="FAD/NAD-bd_sf"/>
</dbReference>
<dbReference type="AlphaFoldDB" id="A0A162KJ69"/>
<protein>
    <submittedName>
        <fullName evidence="2">FAD dependent oxidoreductase</fullName>
    </submittedName>
</protein>
<organism evidence="2 3">
    <name type="scientific">Akanthomyces lecanii RCEF 1005</name>
    <dbReference type="NCBI Taxonomy" id="1081108"/>
    <lineage>
        <taxon>Eukaryota</taxon>
        <taxon>Fungi</taxon>
        <taxon>Dikarya</taxon>
        <taxon>Ascomycota</taxon>
        <taxon>Pezizomycotina</taxon>
        <taxon>Sordariomycetes</taxon>
        <taxon>Hypocreomycetidae</taxon>
        <taxon>Hypocreales</taxon>
        <taxon>Cordycipitaceae</taxon>
        <taxon>Akanthomyces</taxon>
        <taxon>Cordyceps confragosa</taxon>
    </lineage>
</organism>
<feature type="domain" description="FAD dependent oxidoreductase" evidence="1">
    <location>
        <begin position="7"/>
        <end position="406"/>
    </location>
</feature>
<evidence type="ECO:0000313" key="2">
    <source>
        <dbReference type="EMBL" id="OAA75698.1"/>
    </source>
</evidence>
<dbReference type="GO" id="GO:0005829">
    <property type="term" value="C:cytosol"/>
    <property type="evidence" value="ECO:0007669"/>
    <property type="project" value="GOC"/>
</dbReference>
<dbReference type="Proteomes" id="UP000076881">
    <property type="component" value="Unassembled WGS sequence"/>
</dbReference>
<sequence length="428" mass="46066">MDGKRNIVIIGGGIIGNTTAYFLTRHPKFNPALHSITILEAGSAIATGASGKAGGLLALWAYPSSLVPLSYKLHAELAAEHDGPEKWGYRKVKCGSIEASVPESKIAEMQKRIAAVTQNGPDGKTWEKLPKQDTAAQGLLKDAPLPDELDWVDRDVVVDWSEMGRGGAVDTAQVHPYHFTMSMAALAETAGVRTRTKTQVTGINVTGDKVEGVEYMDRATGQTVTLDGVTDLIVAAGPWTGKLLPRSKVDGLRAHSVVYEADVSAFAIFTDVELPRTFVPAHRAARGEKRMHKGRVDPEIYARPFNEAYACGEPDTLVPLPDVVDDVRYDEGLCDDLAAYVGTFSPVLGTAPIKAKQACYLPRHMRFGQESGPLIGKTVVPGLYVASGHTCWGIQNAPATGKLMSEIVFDGEATSSNIENLDPRKFKV</sequence>
<dbReference type="STRING" id="1081108.A0A162KJ69"/>
<dbReference type="InterPro" id="IPR006076">
    <property type="entry name" value="FAD-dep_OxRdtase"/>
</dbReference>
<evidence type="ECO:0000313" key="3">
    <source>
        <dbReference type="Proteomes" id="UP000076881"/>
    </source>
</evidence>
<dbReference type="Gene3D" id="3.30.9.10">
    <property type="entry name" value="D-Amino Acid Oxidase, subunit A, domain 2"/>
    <property type="match status" value="1"/>
</dbReference>
<dbReference type="GO" id="GO:0005770">
    <property type="term" value="C:late endosome"/>
    <property type="evidence" value="ECO:0007669"/>
    <property type="project" value="TreeGrafter"/>
</dbReference>
<name>A0A162KJ69_CORDF</name>